<dbReference type="PROSITE" id="PS00108">
    <property type="entry name" value="PROTEIN_KINASE_ST"/>
    <property type="match status" value="1"/>
</dbReference>
<evidence type="ECO:0000256" key="4">
    <source>
        <dbReference type="ARBA" id="ARBA00022741"/>
    </source>
</evidence>
<keyword evidence="5" id="KW-0418">Kinase</keyword>
<dbReference type="AlphaFoldDB" id="A0A4Y3KC17"/>
<feature type="transmembrane region" description="Helical" evidence="9">
    <location>
        <begin position="603"/>
        <end position="632"/>
    </location>
</feature>
<dbReference type="SUPFAM" id="SSF56112">
    <property type="entry name" value="Protein kinase-like (PK-like)"/>
    <property type="match status" value="1"/>
</dbReference>
<proteinExistence type="predicted"/>
<name>A0A4Y3KC17_CELUD</name>
<keyword evidence="9" id="KW-0812">Transmembrane</keyword>
<feature type="binding site" evidence="7">
    <location>
        <position position="43"/>
    </location>
    <ligand>
        <name>ATP</name>
        <dbReference type="ChEBI" id="CHEBI:30616"/>
    </ligand>
</feature>
<dbReference type="Proteomes" id="UP000315842">
    <property type="component" value="Unassembled WGS sequence"/>
</dbReference>
<feature type="compositionally biased region" description="Acidic residues" evidence="8">
    <location>
        <begin position="309"/>
        <end position="358"/>
    </location>
</feature>
<evidence type="ECO:0000256" key="5">
    <source>
        <dbReference type="ARBA" id="ARBA00022777"/>
    </source>
</evidence>
<reference evidence="11 12" key="1">
    <citation type="submission" date="2019-06" db="EMBL/GenBank/DDBJ databases">
        <title>Whole genome shotgun sequence of Cellulomonas uda NBRC 3747.</title>
        <authorList>
            <person name="Hosoyama A."/>
            <person name="Uohara A."/>
            <person name="Ohji S."/>
            <person name="Ichikawa N."/>
        </authorList>
    </citation>
    <scope>NUCLEOTIDE SEQUENCE [LARGE SCALE GENOMIC DNA]</scope>
    <source>
        <strain evidence="11 12">NBRC 3747</strain>
    </source>
</reference>
<dbReference type="Gene3D" id="3.30.200.20">
    <property type="entry name" value="Phosphorylase Kinase, domain 1"/>
    <property type="match status" value="1"/>
</dbReference>
<protein>
    <recommendedName>
        <fullName evidence="1">non-specific serine/threonine protein kinase</fullName>
        <ecNumber evidence="1">2.7.11.1</ecNumber>
    </recommendedName>
</protein>
<dbReference type="PANTHER" id="PTHR43289:SF6">
    <property type="entry name" value="SERINE_THREONINE-PROTEIN KINASE NEKL-3"/>
    <property type="match status" value="1"/>
</dbReference>
<dbReference type="Gene3D" id="1.10.510.10">
    <property type="entry name" value="Transferase(Phosphotransferase) domain 1"/>
    <property type="match status" value="1"/>
</dbReference>
<comment type="caution">
    <text evidence="11">The sequence shown here is derived from an EMBL/GenBank/DDBJ whole genome shotgun (WGS) entry which is preliminary data.</text>
</comment>
<feature type="region of interest" description="Disordered" evidence="8">
    <location>
        <begin position="302"/>
        <end position="526"/>
    </location>
</feature>
<dbReference type="GO" id="GO:0004674">
    <property type="term" value="F:protein serine/threonine kinase activity"/>
    <property type="evidence" value="ECO:0007669"/>
    <property type="project" value="UniProtKB-KW"/>
</dbReference>
<dbReference type="Pfam" id="PF00069">
    <property type="entry name" value="Pkinase"/>
    <property type="match status" value="1"/>
</dbReference>
<dbReference type="PROSITE" id="PS00107">
    <property type="entry name" value="PROTEIN_KINASE_ATP"/>
    <property type="match status" value="1"/>
</dbReference>
<keyword evidence="3" id="KW-0808">Transferase</keyword>
<feature type="transmembrane region" description="Helical" evidence="9">
    <location>
        <begin position="666"/>
        <end position="696"/>
    </location>
</feature>
<keyword evidence="4 7" id="KW-0547">Nucleotide-binding</keyword>
<gene>
    <name evidence="11" type="ORF">CUD01_19810</name>
</gene>
<dbReference type="CDD" id="cd14014">
    <property type="entry name" value="STKc_PknB_like"/>
    <property type="match status" value="1"/>
</dbReference>
<keyword evidence="9" id="KW-1133">Transmembrane helix</keyword>
<dbReference type="GO" id="GO:0005524">
    <property type="term" value="F:ATP binding"/>
    <property type="evidence" value="ECO:0007669"/>
    <property type="project" value="UniProtKB-UniRule"/>
</dbReference>
<feature type="compositionally biased region" description="Basic and acidic residues" evidence="8">
    <location>
        <begin position="359"/>
        <end position="371"/>
    </location>
</feature>
<dbReference type="InterPro" id="IPR017441">
    <property type="entry name" value="Protein_kinase_ATP_BS"/>
</dbReference>
<dbReference type="SMART" id="SM00220">
    <property type="entry name" value="S_TKc"/>
    <property type="match status" value="1"/>
</dbReference>
<keyword evidence="6 7" id="KW-0067">ATP-binding</keyword>
<dbReference type="PROSITE" id="PS50011">
    <property type="entry name" value="PROTEIN_KINASE_DOM"/>
    <property type="match status" value="1"/>
</dbReference>
<accession>A0A4Y3KC17</accession>
<dbReference type="InterPro" id="IPR011009">
    <property type="entry name" value="Kinase-like_dom_sf"/>
</dbReference>
<dbReference type="InterPro" id="IPR008271">
    <property type="entry name" value="Ser/Thr_kinase_AS"/>
</dbReference>
<feature type="domain" description="Protein kinase" evidence="10">
    <location>
        <begin position="15"/>
        <end position="267"/>
    </location>
</feature>
<keyword evidence="2" id="KW-0723">Serine/threonine-protein kinase</keyword>
<keyword evidence="9" id="KW-0472">Membrane</keyword>
<evidence type="ECO:0000256" key="9">
    <source>
        <dbReference type="SAM" id="Phobius"/>
    </source>
</evidence>
<evidence type="ECO:0000256" key="2">
    <source>
        <dbReference type="ARBA" id="ARBA00022527"/>
    </source>
</evidence>
<evidence type="ECO:0000256" key="6">
    <source>
        <dbReference type="ARBA" id="ARBA00022840"/>
    </source>
</evidence>
<dbReference type="InterPro" id="IPR000719">
    <property type="entry name" value="Prot_kinase_dom"/>
</dbReference>
<evidence type="ECO:0000313" key="11">
    <source>
        <dbReference type="EMBL" id="GEA81537.1"/>
    </source>
</evidence>
<evidence type="ECO:0000256" key="8">
    <source>
        <dbReference type="SAM" id="MobiDB-lite"/>
    </source>
</evidence>
<sequence>MERIGLAPGAQIGGYTVVAPLGSGGMGTVYRAVDDGGTAVALKLLHPQIGADAQGRDRLRREVLALQRLRHRSVASVLDAEADSTEAFIVTELVAGANLEDHVREHGPFGPDDLRDLARDLTDALTAVHTAGVVHRDLKPTNVVVGEDGPVLIDFGIAQAAGDRSAQVTTAGLVVGTPGYLAPELLDGAEPSPETDLWGLAAVLAFAATGRPPFGTRPLQTVLARARAGDADLTGLGPLTSDALRRALDPDPAARLDADDLVAALAVAAVDGDPVETGPGGAVVADAAVPAAVAATVALASTGAGARADDEDDDDASDESASDESASDESAPDESAPDGSDADDDVRADSDDDVPADSDDTHPDDEGRDDQPPPEASAANEADPADEESDDDAVADDADDDTDEDEEDEEGEDEDDDSSDDGSSDDDERDATSTVALTATALADAGPANPGKEPGTVVIDTRSLPVQDGHTRVLPAGDPTTVLPAGPSATSAGPAADDRAGATSGNTLDRSVRDGSGRDATVFENPDLDELDDLALDPRYGQHLADDAFDRGGPQVWHSRDGEADPEAQEGVDWIEDDLDASEVVPDGSGYVRPPARRRWGSLLALAALVGALGALAPVVTVGVLVVLLVLVRTAGTAVEAMYGRREQRGVRASDVPRTVVATPWYLVRAVVALVPSLVVASCVTVLVGGVVAWLVDNGTWTIGDLRSGDPVDGGTAALVVASAVLLWLVVAWWGPLSRMTRTGARRVLAVVAPGRLGAAVLVVACVLAAVVVASLVSNGAGTVWSPAPTPTVP</sequence>
<dbReference type="RefSeq" id="WP_243861316.1">
    <property type="nucleotide sequence ID" value="NZ_BJLP01000031.1"/>
</dbReference>
<feature type="compositionally biased region" description="Low complexity" evidence="8">
    <location>
        <begin position="484"/>
        <end position="495"/>
    </location>
</feature>
<keyword evidence="12" id="KW-1185">Reference proteome</keyword>
<feature type="transmembrane region" description="Helical" evidence="9">
    <location>
        <begin position="757"/>
        <end position="777"/>
    </location>
</feature>
<evidence type="ECO:0000256" key="7">
    <source>
        <dbReference type="PROSITE-ProRule" id="PRU10141"/>
    </source>
</evidence>
<dbReference type="EC" id="2.7.11.1" evidence="1"/>
<organism evidence="11 12">
    <name type="scientific">Cellulomonas uda</name>
    <dbReference type="NCBI Taxonomy" id="1714"/>
    <lineage>
        <taxon>Bacteria</taxon>
        <taxon>Bacillati</taxon>
        <taxon>Actinomycetota</taxon>
        <taxon>Actinomycetes</taxon>
        <taxon>Micrococcales</taxon>
        <taxon>Cellulomonadaceae</taxon>
        <taxon>Cellulomonas</taxon>
    </lineage>
</organism>
<dbReference type="PANTHER" id="PTHR43289">
    <property type="entry name" value="MITOGEN-ACTIVATED PROTEIN KINASE KINASE KINASE 20-RELATED"/>
    <property type="match status" value="1"/>
</dbReference>
<evidence type="ECO:0000313" key="12">
    <source>
        <dbReference type="Proteomes" id="UP000315842"/>
    </source>
</evidence>
<feature type="compositionally biased region" description="Acidic residues" evidence="8">
    <location>
        <begin position="383"/>
        <end position="429"/>
    </location>
</feature>
<evidence type="ECO:0000256" key="3">
    <source>
        <dbReference type="ARBA" id="ARBA00022679"/>
    </source>
</evidence>
<evidence type="ECO:0000259" key="10">
    <source>
        <dbReference type="PROSITE" id="PS50011"/>
    </source>
</evidence>
<dbReference type="EMBL" id="BJLP01000031">
    <property type="protein sequence ID" value="GEA81537.1"/>
    <property type="molecule type" value="Genomic_DNA"/>
</dbReference>
<feature type="compositionally biased region" description="Low complexity" evidence="8">
    <location>
        <begin position="432"/>
        <end position="445"/>
    </location>
</feature>
<feature type="transmembrane region" description="Helical" evidence="9">
    <location>
        <begin position="716"/>
        <end position="736"/>
    </location>
</feature>
<evidence type="ECO:0000256" key="1">
    <source>
        <dbReference type="ARBA" id="ARBA00012513"/>
    </source>
</evidence>